<name>A0A5C6U2W8_9BURK</name>
<proteinExistence type="predicted"/>
<evidence type="ECO:0000313" key="2">
    <source>
        <dbReference type="Proteomes" id="UP000321832"/>
    </source>
</evidence>
<evidence type="ECO:0000313" key="1">
    <source>
        <dbReference type="EMBL" id="TXC67224.1"/>
    </source>
</evidence>
<protein>
    <submittedName>
        <fullName evidence="1">Alpha/beta hydrolase</fullName>
    </submittedName>
</protein>
<organism evidence="1 2">
    <name type="scientific">Piscinibacter aquaticus</name>
    <dbReference type="NCBI Taxonomy" id="392597"/>
    <lineage>
        <taxon>Bacteria</taxon>
        <taxon>Pseudomonadati</taxon>
        <taxon>Pseudomonadota</taxon>
        <taxon>Betaproteobacteria</taxon>
        <taxon>Burkholderiales</taxon>
        <taxon>Sphaerotilaceae</taxon>
        <taxon>Piscinibacter</taxon>
    </lineage>
</organism>
<accession>A0A5C6U2W8</accession>
<dbReference type="GO" id="GO:0016787">
    <property type="term" value="F:hydrolase activity"/>
    <property type="evidence" value="ECO:0007669"/>
    <property type="project" value="UniProtKB-KW"/>
</dbReference>
<sequence length="197" mass="21590">MASSPTMNGKDKANPDLNGLGALLLPGWLNSGPQHWQSRWEALHGFHRVEQDDWEWPRRGDWMARLDEVLLEQARPVLLVAHSLGCQLVAAWAAHTNHAHRVAASLLVAPPDTEREDMPPNLFNWRPIARARLPFASVAVVSSDDPYCALPRAESMAQDWGAELVLIGARGHINGDSGLGDWPDGLALLSRLAGRPG</sequence>
<dbReference type="Gene3D" id="3.40.50.1820">
    <property type="entry name" value="alpha/beta hydrolase"/>
    <property type="match status" value="1"/>
</dbReference>
<dbReference type="InterPro" id="IPR010662">
    <property type="entry name" value="RBBP9/YdeN"/>
</dbReference>
<comment type="caution">
    <text evidence="1">The sequence shown here is derived from an EMBL/GenBank/DDBJ whole genome shotgun (WGS) entry which is preliminary data.</text>
</comment>
<dbReference type="Pfam" id="PF06821">
    <property type="entry name" value="Ser_hydrolase"/>
    <property type="match status" value="1"/>
</dbReference>
<dbReference type="SUPFAM" id="SSF53474">
    <property type="entry name" value="alpha/beta-Hydrolases"/>
    <property type="match status" value="1"/>
</dbReference>
<gene>
    <name evidence="1" type="ORF">FSC37_20465</name>
</gene>
<reference evidence="1 2" key="1">
    <citation type="submission" date="2019-08" db="EMBL/GenBank/DDBJ databases">
        <authorList>
            <person name="Khan S.A."/>
            <person name="Jeon C.O."/>
            <person name="Jeong S.E."/>
        </authorList>
    </citation>
    <scope>NUCLEOTIDE SEQUENCE [LARGE SCALE GENOMIC DNA]</scope>
    <source>
        <strain evidence="2">IMCC1728</strain>
    </source>
</reference>
<keyword evidence="1" id="KW-0378">Hydrolase</keyword>
<dbReference type="EMBL" id="VOPW01000001">
    <property type="protein sequence ID" value="TXC67224.1"/>
    <property type="molecule type" value="Genomic_DNA"/>
</dbReference>
<dbReference type="InterPro" id="IPR029058">
    <property type="entry name" value="AB_hydrolase_fold"/>
</dbReference>
<dbReference type="Proteomes" id="UP000321832">
    <property type="component" value="Unassembled WGS sequence"/>
</dbReference>
<dbReference type="AlphaFoldDB" id="A0A5C6U2W8"/>
<keyword evidence="2" id="KW-1185">Reference proteome</keyword>